<keyword evidence="1" id="KW-0472">Membrane</keyword>
<feature type="transmembrane region" description="Helical" evidence="1">
    <location>
        <begin position="33"/>
        <end position="52"/>
    </location>
</feature>
<dbReference type="Pfam" id="PF05940">
    <property type="entry name" value="NnrS"/>
    <property type="match status" value="1"/>
</dbReference>
<dbReference type="AlphaFoldDB" id="A0A291PCG8"/>
<accession>A0A291PCG8</accession>
<feature type="transmembrane region" description="Helical" evidence="1">
    <location>
        <begin position="72"/>
        <end position="89"/>
    </location>
</feature>
<protein>
    <submittedName>
        <fullName evidence="2">NnrS protein involved in response to NO</fullName>
    </submittedName>
</protein>
<feature type="transmembrane region" description="Helical" evidence="1">
    <location>
        <begin position="254"/>
        <end position="271"/>
    </location>
</feature>
<dbReference type="InterPro" id="IPR010266">
    <property type="entry name" value="NnrS"/>
</dbReference>
<dbReference type="Proteomes" id="UP000219993">
    <property type="component" value="Chromosome"/>
</dbReference>
<proteinExistence type="predicted"/>
<dbReference type="EMBL" id="CP021435">
    <property type="protein sequence ID" value="ATJ84580.1"/>
    <property type="molecule type" value="Genomic_DNA"/>
</dbReference>
<feature type="transmembrane region" description="Helical" evidence="1">
    <location>
        <begin position="188"/>
        <end position="207"/>
    </location>
</feature>
<dbReference type="KEGG" id="hbe:BEI_3593"/>
<feature type="transmembrane region" description="Helical" evidence="1">
    <location>
        <begin position="228"/>
        <end position="248"/>
    </location>
</feature>
<feature type="transmembrane region" description="Helical" evidence="1">
    <location>
        <begin position="283"/>
        <end position="307"/>
    </location>
</feature>
<evidence type="ECO:0000256" key="1">
    <source>
        <dbReference type="SAM" id="Phobius"/>
    </source>
</evidence>
<feature type="transmembrane region" description="Helical" evidence="1">
    <location>
        <begin position="156"/>
        <end position="176"/>
    </location>
</feature>
<keyword evidence="1" id="KW-0812">Transmembrane</keyword>
<gene>
    <name evidence="2" type="ORF">BEI_3593</name>
</gene>
<keyword evidence="3" id="KW-1185">Reference proteome</keyword>
<feature type="transmembrane region" description="Helical" evidence="1">
    <location>
        <begin position="348"/>
        <end position="370"/>
    </location>
</feature>
<feature type="transmembrane region" description="Helical" evidence="1">
    <location>
        <begin position="313"/>
        <end position="336"/>
    </location>
</feature>
<evidence type="ECO:0000313" key="3">
    <source>
        <dbReference type="Proteomes" id="UP000219993"/>
    </source>
</evidence>
<sequence length="410" mass="43612">MALSKRFRRVPVMTAIPFSVSRLALARLAFRPFFLLAALFGIAALMVWLAFWHGDVLLRPHGGMLWWHQHEMLFGFGAAVVAGFLLTAVQNWTGRPSLRGGPLLALVMLWLAARWVLAFPMGLPAWGPMLIDASFLAVVAGVVARLVIVARRWRNLILLPVVALLILANLAMHLGILQGDGLLVRQGAHLAVLLITALMVVLGGRVIPMFTANRLGRAKPRPLPWLEGLALVGMAAVLVAQLAVLLGAALPGEAIAGLMGVAALANTLRLARWGGIHTLGEPLLWGLHASYAAIPVGLGMWALAALGLLRVELAVHALTIGGMGTMMLAMMSRVSLGHTGRAIETLPGIGVALGLLVAAALLRSPVLALFPGLTHLTYSVTIILWCLAYAIFLLHYGVPLATPRVDGKDG</sequence>
<keyword evidence="1" id="KW-1133">Transmembrane helix</keyword>
<dbReference type="RefSeq" id="WP_379802299.1">
    <property type="nucleotide sequence ID" value="NZ_JBHSJU010000001.1"/>
</dbReference>
<evidence type="ECO:0000313" key="2">
    <source>
        <dbReference type="EMBL" id="ATJ84580.1"/>
    </source>
</evidence>
<feature type="transmembrane region" description="Helical" evidence="1">
    <location>
        <begin position="101"/>
        <end position="123"/>
    </location>
</feature>
<reference evidence="2 3" key="1">
    <citation type="journal article" date="2017" name="Sci. Rep.">
        <title>Revealing the Saline Adaptation Strategies of the Halophilic Bacterium Halomonas beimenensis through High-throughput Omics and Transposon Mutagenesis Approaches.</title>
        <authorList>
            <person name="Chen Y.H."/>
            <person name="Lin S.S."/>
            <person name="Shyu Y.T."/>
        </authorList>
    </citation>
    <scope>NUCLEOTIDE SEQUENCE [LARGE SCALE GENOMIC DNA]</scope>
    <source>
        <strain evidence="2 3">NTU-111</strain>
    </source>
</reference>
<feature type="transmembrane region" description="Helical" evidence="1">
    <location>
        <begin position="376"/>
        <end position="398"/>
    </location>
</feature>
<name>A0A291PCG8_9GAMM</name>
<organism evidence="2 3">
    <name type="scientific">Halomonas beimenensis</name>
    <dbReference type="NCBI Taxonomy" id="475662"/>
    <lineage>
        <taxon>Bacteria</taxon>
        <taxon>Pseudomonadati</taxon>
        <taxon>Pseudomonadota</taxon>
        <taxon>Gammaproteobacteria</taxon>
        <taxon>Oceanospirillales</taxon>
        <taxon>Halomonadaceae</taxon>
        <taxon>Halomonas</taxon>
    </lineage>
</organism>
<feature type="transmembrane region" description="Helical" evidence="1">
    <location>
        <begin position="129"/>
        <end position="149"/>
    </location>
</feature>